<evidence type="ECO:0000313" key="1">
    <source>
        <dbReference type="EMBL" id="BBU47639.1"/>
    </source>
</evidence>
<gene>
    <name evidence="1" type="ORF">JPM2_3320</name>
</gene>
<dbReference type="EMBL" id="AP022325">
    <property type="protein sequence ID" value="BBU47639.1"/>
    <property type="molecule type" value="Genomic_DNA"/>
</dbReference>
<dbReference type="Proteomes" id="UP000464317">
    <property type="component" value="Chromosome"/>
</dbReference>
<accession>A0A809SE70</accession>
<dbReference type="RefSeq" id="WP_161553113.1">
    <property type="nucleotide sequence ID" value="NZ_AP022325.1"/>
</dbReference>
<evidence type="ECO:0000313" key="2">
    <source>
        <dbReference type="Proteomes" id="UP000464317"/>
    </source>
</evidence>
<proteinExistence type="predicted"/>
<reference evidence="1 2" key="1">
    <citation type="submission" date="2020-01" db="EMBL/GenBank/DDBJ databases">
        <title>Complete genome sequence of Mycoplasma felis strain Myco-2.</title>
        <authorList>
            <person name="Kinoshita Y."/>
            <person name="Niwa H."/>
            <person name="Uchida-Fujii E."/>
            <person name="Nukada T."/>
        </authorList>
    </citation>
    <scope>NUCLEOTIDE SEQUENCE [LARGE SCALE GENOMIC DNA]</scope>
    <source>
        <strain evidence="1 2">Myco-2</strain>
    </source>
</reference>
<dbReference type="AlphaFoldDB" id="A0A809SE70"/>
<name>A0A809SE70_9BACT</name>
<sequence>MTSLNKPSYKNIKINAGVDVIEKIIDKLNLLNDFNYGKHKGMEEIIKYSMQIKFLILPVF</sequence>
<protein>
    <submittedName>
        <fullName evidence="1">Uncharacterized protein</fullName>
    </submittedName>
</protein>
<keyword evidence="2" id="KW-1185">Reference proteome</keyword>
<dbReference type="KEGG" id="mfel:JPM2_3320"/>
<organism evidence="1 2">
    <name type="scientific">Mycoplasmopsis felis</name>
    <dbReference type="NCBI Taxonomy" id="33923"/>
    <lineage>
        <taxon>Bacteria</taxon>
        <taxon>Bacillati</taxon>
        <taxon>Mycoplasmatota</taxon>
        <taxon>Mycoplasmoidales</taxon>
        <taxon>Metamycoplasmataceae</taxon>
        <taxon>Mycoplasmopsis</taxon>
    </lineage>
</organism>